<gene>
    <name evidence="1" type="ORF">ACFP90_14510</name>
</gene>
<name>A0ABW1ZMA7_9DEIO</name>
<sequence>MPEQVVFPGLCPPKDGAQPLWRGGLVGCGALSAATLLRVQAERRGLDLPPRDELAGELAAWQGAFRVPLTGGWRATWPWRWLSGVNGALIARGLPLRARGLWGCAEGLPWKPIWSACLPKAFLWWAWNSAPGSSITGCCAPTSRAASYAPR</sequence>
<reference evidence="2" key="1">
    <citation type="journal article" date="2019" name="Int. J. Syst. Evol. Microbiol.">
        <title>The Global Catalogue of Microorganisms (GCM) 10K type strain sequencing project: providing services to taxonomists for standard genome sequencing and annotation.</title>
        <authorList>
            <consortium name="The Broad Institute Genomics Platform"/>
            <consortium name="The Broad Institute Genome Sequencing Center for Infectious Disease"/>
            <person name="Wu L."/>
            <person name="Ma J."/>
        </authorList>
    </citation>
    <scope>NUCLEOTIDE SEQUENCE [LARGE SCALE GENOMIC DNA]</scope>
    <source>
        <strain evidence="2">CCUG 63830</strain>
    </source>
</reference>
<evidence type="ECO:0000313" key="1">
    <source>
        <dbReference type="EMBL" id="MFC6661422.1"/>
    </source>
</evidence>
<comment type="caution">
    <text evidence="1">The sequence shown here is derived from an EMBL/GenBank/DDBJ whole genome shotgun (WGS) entry which is preliminary data.</text>
</comment>
<dbReference type="EMBL" id="JBHSWB010000001">
    <property type="protein sequence ID" value="MFC6661422.1"/>
    <property type="molecule type" value="Genomic_DNA"/>
</dbReference>
<proteinExistence type="predicted"/>
<keyword evidence="2" id="KW-1185">Reference proteome</keyword>
<dbReference type="Proteomes" id="UP001596317">
    <property type="component" value="Unassembled WGS sequence"/>
</dbReference>
<organism evidence="1 2">
    <name type="scientific">Deinococcus multiflagellatus</name>
    <dbReference type="NCBI Taxonomy" id="1656887"/>
    <lineage>
        <taxon>Bacteria</taxon>
        <taxon>Thermotogati</taxon>
        <taxon>Deinococcota</taxon>
        <taxon>Deinococci</taxon>
        <taxon>Deinococcales</taxon>
        <taxon>Deinococcaceae</taxon>
        <taxon>Deinococcus</taxon>
    </lineage>
</organism>
<protein>
    <submittedName>
        <fullName evidence="1">Uncharacterized protein</fullName>
    </submittedName>
</protein>
<evidence type="ECO:0000313" key="2">
    <source>
        <dbReference type="Proteomes" id="UP001596317"/>
    </source>
</evidence>
<dbReference type="RefSeq" id="WP_380056897.1">
    <property type="nucleotide sequence ID" value="NZ_JBHSWB010000001.1"/>
</dbReference>
<accession>A0ABW1ZMA7</accession>